<accession>A0A8T1V6C2</accession>
<proteinExistence type="predicted"/>
<organism evidence="1 2">
    <name type="scientific">Phytophthora pseudosyringae</name>
    <dbReference type="NCBI Taxonomy" id="221518"/>
    <lineage>
        <taxon>Eukaryota</taxon>
        <taxon>Sar</taxon>
        <taxon>Stramenopiles</taxon>
        <taxon>Oomycota</taxon>
        <taxon>Peronosporomycetes</taxon>
        <taxon>Peronosporales</taxon>
        <taxon>Peronosporaceae</taxon>
        <taxon>Phytophthora</taxon>
    </lineage>
</organism>
<evidence type="ECO:0000313" key="2">
    <source>
        <dbReference type="Proteomes" id="UP000694044"/>
    </source>
</evidence>
<comment type="caution">
    <text evidence="1">The sequence shown here is derived from an EMBL/GenBank/DDBJ whole genome shotgun (WGS) entry which is preliminary data.</text>
</comment>
<dbReference type="OrthoDB" id="95259at2759"/>
<dbReference type="Proteomes" id="UP000694044">
    <property type="component" value="Unassembled WGS sequence"/>
</dbReference>
<gene>
    <name evidence="1" type="ORF">PHYPSEUDO_013128</name>
</gene>
<name>A0A8T1V6C2_9STRA</name>
<dbReference type="AlphaFoldDB" id="A0A8T1V6C2"/>
<evidence type="ECO:0000313" key="1">
    <source>
        <dbReference type="EMBL" id="KAG7376575.1"/>
    </source>
</evidence>
<dbReference type="EMBL" id="JAGDFM010000663">
    <property type="protein sequence ID" value="KAG7376575.1"/>
    <property type="molecule type" value="Genomic_DNA"/>
</dbReference>
<reference evidence="1" key="1">
    <citation type="submission" date="2021-02" db="EMBL/GenBank/DDBJ databases">
        <authorList>
            <person name="Palmer J.M."/>
        </authorList>
    </citation>
    <scope>NUCLEOTIDE SEQUENCE</scope>
    <source>
        <strain evidence="1">SCRP734</strain>
    </source>
</reference>
<sequence length="215" mass="23842">MKPREFYCRFENDFSAEVLSGGPYHVPSARNYASIDSFFYPKQSSTSSTIDSGPLLLFQITVAQTHPVNGDGLANTLNQLGLLQSVKNDPAMAALIFVLPEKNIAKFGPQEIELDMSTDEDSVGKMNQIGKKREGALNTARIATIGDLRARLVAEETKKAKIADKLSLQTLRRLLSQHDEKHHWSGLKSTFDSIPQFVWKANLDPKYMADTKSGP</sequence>
<keyword evidence="2" id="KW-1185">Reference proteome</keyword>
<protein>
    <submittedName>
        <fullName evidence="1">Uncharacterized protein</fullName>
    </submittedName>
</protein>